<dbReference type="Gene3D" id="1.20.1090.10">
    <property type="entry name" value="Dehydroquinate synthase-like - alpha domain"/>
    <property type="match status" value="1"/>
</dbReference>
<dbReference type="InterPro" id="IPR056798">
    <property type="entry name" value="ADH_Fe_C"/>
</dbReference>
<dbReference type="Pfam" id="PF25137">
    <property type="entry name" value="ADH_Fe_C"/>
    <property type="match status" value="1"/>
</dbReference>
<dbReference type="CDD" id="cd14863">
    <property type="entry name" value="Fe-ADH-like"/>
    <property type="match status" value="1"/>
</dbReference>
<sequence length="395" mass="41776">MNPFTFQLRTTIHYGEGRSEHLFKDVEHLAASDTVVLVTDATLRKLGLIDPIVQDLSQYGKDVYVYDGIAGEPKTTHIDEVASLLIEKESTLVIGVGGGSAIDTAKTAALVASGEHGAATYALGAHPFPDKRVYCVGVPTTAGTGAEVTSTTIYADEDGRKLWAWDEQMAPELAILDPLLTTQLPAQLTAATSIDAIVHAIEACTGQNENPMIEAVSLQAISMLARSLPVALHQPEDEKARGELLMGSTLAGVAIEHGGTGLAHCIGHALGSVASIPHGRSVAIGLYHSYEHNLSSGKTAVFSEIARALGVHGDSLTEEERAAAGATAFRSLVESTPISLTVEEDGLTEDDFDTLRTSLEAEENAPMKKNNCYLPSEEELTSITRQILVASPIVG</sequence>
<dbReference type="eggNOG" id="COG1454">
    <property type="taxonomic scope" value="Bacteria"/>
</dbReference>
<keyword evidence="7" id="KW-1185">Reference proteome</keyword>
<protein>
    <submittedName>
        <fullName evidence="6">Iron alcohol dehydrogenase</fullName>
    </submittedName>
</protein>
<dbReference type="RefSeq" id="WP_051239767.1">
    <property type="nucleotide sequence ID" value="NZ_AULI01000007.1"/>
</dbReference>
<dbReference type="Pfam" id="PF00465">
    <property type="entry name" value="Fe-ADH"/>
    <property type="match status" value="1"/>
</dbReference>
<dbReference type="Gene3D" id="3.40.50.1970">
    <property type="match status" value="1"/>
</dbReference>
<dbReference type="GO" id="GO:0046872">
    <property type="term" value="F:metal ion binding"/>
    <property type="evidence" value="ECO:0007669"/>
    <property type="project" value="InterPro"/>
</dbReference>
<feature type="domain" description="Alcohol dehydrogenase iron-type/glycerol dehydrogenase GldA" evidence="4">
    <location>
        <begin position="10"/>
        <end position="178"/>
    </location>
</feature>
<keyword evidence="2" id="KW-0560">Oxidoreductase</keyword>
<dbReference type="InterPro" id="IPR018211">
    <property type="entry name" value="ADH_Fe_CS"/>
</dbReference>
<evidence type="ECO:0000313" key="7">
    <source>
        <dbReference type="Proteomes" id="UP000030528"/>
    </source>
</evidence>
<comment type="caution">
    <text evidence="6">The sequence shown here is derived from an EMBL/GenBank/DDBJ whole genome shotgun (WGS) entry which is preliminary data.</text>
</comment>
<feature type="domain" description="Fe-containing alcohol dehydrogenase-like C-terminal" evidence="5">
    <location>
        <begin position="189"/>
        <end position="385"/>
    </location>
</feature>
<accession>A0A0A5GNK1</accession>
<gene>
    <name evidence="6" type="ORF">N781_15760</name>
</gene>
<comment type="similarity">
    <text evidence="1">Belongs to the iron-containing alcohol dehydrogenase family.</text>
</comment>
<organism evidence="6 7">
    <name type="scientific">Pontibacillus halophilus JSM 076056 = DSM 19796</name>
    <dbReference type="NCBI Taxonomy" id="1385510"/>
    <lineage>
        <taxon>Bacteria</taxon>
        <taxon>Bacillati</taxon>
        <taxon>Bacillota</taxon>
        <taxon>Bacilli</taxon>
        <taxon>Bacillales</taxon>
        <taxon>Bacillaceae</taxon>
        <taxon>Pontibacillus</taxon>
    </lineage>
</organism>
<evidence type="ECO:0000313" key="6">
    <source>
        <dbReference type="EMBL" id="KGX92750.1"/>
    </source>
</evidence>
<evidence type="ECO:0000256" key="1">
    <source>
        <dbReference type="ARBA" id="ARBA00007358"/>
    </source>
</evidence>
<keyword evidence="3" id="KW-0520">NAD</keyword>
<dbReference type="InterPro" id="IPR039697">
    <property type="entry name" value="Alcohol_dehydrogenase_Fe"/>
</dbReference>
<reference evidence="6 7" key="1">
    <citation type="submission" date="2013-08" db="EMBL/GenBank/DDBJ databases">
        <authorList>
            <person name="Huang J."/>
            <person name="Wang G."/>
        </authorList>
    </citation>
    <scope>NUCLEOTIDE SEQUENCE [LARGE SCALE GENOMIC DNA]</scope>
    <source>
        <strain evidence="6 7">JSM 076056</strain>
    </source>
</reference>
<proteinExistence type="inferred from homology"/>
<dbReference type="AlphaFoldDB" id="A0A0A5GNK1"/>
<dbReference type="PANTHER" id="PTHR11496">
    <property type="entry name" value="ALCOHOL DEHYDROGENASE"/>
    <property type="match status" value="1"/>
</dbReference>
<dbReference type="FunFam" id="3.40.50.1970:FF:000003">
    <property type="entry name" value="Alcohol dehydrogenase, iron-containing"/>
    <property type="match status" value="1"/>
</dbReference>
<dbReference type="InterPro" id="IPR001670">
    <property type="entry name" value="ADH_Fe/GldA"/>
</dbReference>
<evidence type="ECO:0000256" key="3">
    <source>
        <dbReference type="ARBA" id="ARBA00023027"/>
    </source>
</evidence>
<evidence type="ECO:0000259" key="4">
    <source>
        <dbReference type="Pfam" id="PF00465"/>
    </source>
</evidence>
<dbReference type="GO" id="GO:0004022">
    <property type="term" value="F:alcohol dehydrogenase (NAD+) activity"/>
    <property type="evidence" value="ECO:0007669"/>
    <property type="project" value="UniProtKB-ARBA"/>
</dbReference>
<name>A0A0A5GNK1_9BACI</name>
<dbReference type="PANTHER" id="PTHR11496:SF102">
    <property type="entry name" value="ALCOHOL DEHYDROGENASE 4"/>
    <property type="match status" value="1"/>
</dbReference>
<dbReference type="PROSITE" id="PS00913">
    <property type="entry name" value="ADH_IRON_1"/>
    <property type="match status" value="1"/>
</dbReference>
<evidence type="ECO:0000259" key="5">
    <source>
        <dbReference type="Pfam" id="PF25137"/>
    </source>
</evidence>
<evidence type="ECO:0000256" key="2">
    <source>
        <dbReference type="ARBA" id="ARBA00023002"/>
    </source>
</evidence>
<dbReference type="EMBL" id="AVPE01000005">
    <property type="protein sequence ID" value="KGX92750.1"/>
    <property type="molecule type" value="Genomic_DNA"/>
</dbReference>
<dbReference type="SUPFAM" id="SSF56796">
    <property type="entry name" value="Dehydroquinate synthase-like"/>
    <property type="match status" value="1"/>
</dbReference>
<dbReference type="STRING" id="1385510.GCA_000425205_01709"/>
<dbReference type="Proteomes" id="UP000030528">
    <property type="component" value="Unassembled WGS sequence"/>
</dbReference>